<gene>
    <name evidence="1" type="ORF">SAMN05216466_10692</name>
</gene>
<evidence type="ECO:0000313" key="1">
    <source>
        <dbReference type="EMBL" id="SDG93046.1"/>
    </source>
</evidence>
<protein>
    <submittedName>
        <fullName evidence="1">Uncharacterized protein</fullName>
    </submittedName>
</protein>
<evidence type="ECO:0000313" key="2">
    <source>
        <dbReference type="Proteomes" id="UP000199706"/>
    </source>
</evidence>
<reference evidence="1 2" key="1">
    <citation type="submission" date="2016-10" db="EMBL/GenBank/DDBJ databases">
        <authorList>
            <person name="de Groot N.N."/>
        </authorList>
    </citation>
    <scope>NUCLEOTIDE SEQUENCE [LARGE SCALE GENOMIC DNA]</scope>
    <source>
        <strain evidence="1 2">LMG 2247</strain>
    </source>
</reference>
<name>A0A1G7Y9N2_9BURK</name>
<sequence length="146" mass="16336">MNATFNIADDLKIDVHHAGSVENYVSNEFDKHGDRIEDIDGYFTFYELAVEAFGRTFIVRTQEEPDGTLLVPSNEFVGEMGSNKVTADSEYFALLQALVQKHLGIEYTEEDHEDNEWAMPDDIEALHQALVAHLKAALTESITATA</sequence>
<dbReference type="AlphaFoldDB" id="A0A1G7Y9N2"/>
<dbReference type="OrthoDB" id="9911598at2"/>
<proteinExistence type="predicted"/>
<accession>A0A1G7Y9N2</accession>
<dbReference type="RefSeq" id="WP_090685378.1">
    <property type="nucleotide sequence ID" value="NZ_FNCJ01000006.1"/>
</dbReference>
<organism evidence="1 2">
    <name type="scientific">Paraburkholderia phenazinium</name>
    <dbReference type="NCBI Taxonomy" id="60549"/>
    <lineage>
        <taxon>Bacteria</taxon>
        <taxon>Pseudomonadati</taxon>
        <taxon>Pseudomonadota</taxon>
        <taxon>Betaproteobacteria</taxon>
        <taxon>Burkholderiales</taxon>
        <taxon>Burkholderiaceae</taxon>
        <taxon>Paraburkholderia</taxon>
    </lineage>
</organism>
<dbReference type="EMBL" id="FNCJ01000006">
    <property type="protein sequence ID" value="SDG93046.1"/>
    <property type="molecule type" value="Genomic_DNA"/>
</dbReference>
<dbReference type="Proteomes" id="UP000199706">
    <property type="component" value="Unassembled WGS sequence"/>
</dbReference>